<name>A0A265UT42_9FLAO</name>
<dbReference type="AlphaFoldDB" id="A0A265UT42"/>
<evidence type="ECO:0000313" key="2">
    <source>
        <dbReference type="EMBL" id="OZV68471.1"/>
    </source>
</evidence>
<dbReference type="PIRSF" id="PIRSF012641">
    <property type="entry name" value="UCP012641"/>
    <property type="match status" value="1"/>
</dbReference>
<comment type="caution">
    <text evidence="2">The sequence shown here is derived from an EMBL/GenBank/DDBJ whole genome shotgun (WGS) entry which is preliminary data.</text>
</comment>
<sequence length="348" mass="40825">MKIFQCGHCGHALYFENHLCENCGHLSGFRDTDRKMLTFNPNTQTALISDREQREYKYCKNKIHEVCNWVIDKDSDEEFCTACQFNRTIPNLTDVNNYEKWKELEIAKHRLIYQLQKIGLSLSSKIKDNDGFCFDFVTQQNDPSLMTGHANGVITILLREADAILREQMRKQFLEPYRTLIGHLRHEVGHYYWNRLILTDKEALSQFRSIFGDERQDYGEALKAYYKMGAPEYWQNTFISKYATSHPWEDWAETWAHYLHIMDMVETAYFFGVDVKPKNLDDETTTKVSFDPYTETDFSAIVDVSIPLSFAVNSINRAMGLQDVYPFVIRPAVVEKMTFIHQLLLPKR</sequence>
<protein>
    <recommendedName>
        <fullName evidence="1">Zinc-ribbon domain-containing protein</fullName>
    </recommendedName>
</protein>
<organism evidence="2 3">
    <name type="scientific">Winogradskyella aurantia</name>
    <dbReference type="NCBI Taxonomy" id="1915063"/>
    <lineage>
        <taxon>Bacteria</taxon>
        <taxon>Pseudomonadati</taxon>
        <taxon>Bacteroidota</taxon>
        <taxon>Flavobacteriia</taxon>
        <taxon>Flavobacteriales</taxon>
        <taxon>Flavobacteriaceae</taxon>
        <taxon>Winogradskyella</taxon>
    </lineage>
</organism>
<gene>
    <name evidence="2" type="ORF">CA834_08310</name>
</gene>
<dbReference type="Pfam" id="PF15887">
    <property type="entry name" value="Peptidase_Mx"/>
    <property type="match status" value="1"/>
</dbReference>
<dbReference type="Gene3D" id="3.40.390.70">
    <property type="match status" value="1"/>
</dbReference>
<evidence type="ECO:0000259" key="1">
    <source>
        <dbReference type="Pfam" id="PF10005"/>
    </source>
</evidence>
<dbReference type="RefSeq" id="WP_094968235.1">
    <property type="nucleotide sequence ID" value="NZ_NGJN01000004.1"/>
</dbReference>
<feature type="domain" description="Zinc-ribbon" evidence="1">
    <location>
        <begin position="4"/>
        <end position="93"/>
    </location>
</feature>
<keyword evidence="3" id="KW-1185">Reference proteome</keyword>
<reference evidence="2 3" key="1">
    <citation type="submission" date="2017-05" db="EMBL/GenBank/DDBJ databases">
        <title>The draft genome sequence of Idiomarina salinarum WNB302.</title>
        <authorList>
            <person name="Sun Y."/>
            <person name="Chen B."/>
            <person name="Du Z."/>
        </authorList>
    </citation>
    <scope>NUCLEOTIDE SEQUENCE [LARGE SCALE GENOMIC DNA]</scope>
    <source>
        <strain evidence="2 3">WNB302</strain>
    </source>
</reference>
<accession>A0A265UT42</accession>
<dbReference type="InterPro" id="IPR031321">
    <property type="entry name" value="UCP012641"/>
</dbReference>
<dbReference type="Proteomes" id="UP000216840">
    <property type="component" value="Unassembled WGS sequence"/>
</dbReference>
<dbReference type="InterPro" id="IPR011201">
    <property type="entry name" value="Zinc-ribbon_6_bact"/>
</dbReference>
<proteinExistence type="predicted"/>
<dbReference type="EMBL" id="NGJN01000004">
    <property type="protein sequence ID" value="OZV68471.1"/>
    <property type="molecule type" value="Genomic_DNA"/>
</dbReference>
<evidence type="ECO:0000313" key="3">
    <source>
        <dbReference type="Proteomes" id="UP000216840"/>
    </source>
</evidence>
<dbReference type="OrthoDB" id="256753at2"/>
<dbReference type="Pfam" id="PF10005">
    <property type="entry name" value="Zn_ribbon_DZR_6"/>
    <property type="match status" value="1"/>
</dbReference>